<accession>A0A6G3UC51</accession>
<dbReference type="RefSeq" id="WP_164338870.1">
    <property type="nucleotide sequence ID" value="NZ_JAAGMU010001645.1"/>
</dbReference>
<dbReference type="AlphaFoldDB" id="A0A6G3UC51"/>
<sequence>MPVPGAGSNHGDTSAATVHPTAPPVRPTGATSLRGSRPHRLGDAVRAVRVFLGAAFDVVLLGEYGEYGEEAGVRRR</sequence>
<reference evidence="2" key="1">
    <citation type="submission" date="2020-01" db="EMBL/GenBank/DDBJ databases">
        <title>Insect and environment-associated Actinomycetes.</title>
        <authorList>
            <person name="Currrie C."/>
            <person name="Chevrette M."/>
            <person name="Carlson C."/>
            <person name="Stubbendieck R."/>
            <person name="Wendt-Pienkowski E."/>
        </authorList>
    </citation>
    <scope>NUCLEOTIDE SEQUENCE</scope>
    <source>
        <strain evidence="2">SID7958</strain>
    </source>
</reference>
<feature type="region of interest" description="Disordered" evidence="1">
    <location>
        <begin position="1"/>
        <end position="37"/>
    </location>
</feature>
<dbReference type="EMBL" id="JAAGMU010001645">
    <property type="protein sequence ID" value="NEC83848.1"/>
    <property type="molecule type" value="Genomic_DNA"/>
</dbReference>
<evidence type="ECO:0000313" key="2">
    <source>
        <dbReference type="EMBL" id="NEC83848.1"/>
    </source>
</evidence>
<comment type="caution">
    <text evidence="2">The sequence shown here is derived from an EMBL/GenBank/DDBJ whole genome shotgun (WGS) entry which is preliminary data.</text>
</comment>
<proteinExistence type="predicted"/>
<organism evidence="2">
    <name type="scientific">Streptomyces sp. SID7958</name>
    <dbReference type="NCBI Taxonomy" id="2706093"/>
    <lineage>
        <taxon>Bacteria</taxon>
        <taxon>Bacillati</taxon>
        <taxon>Actinomycetota</taxon>
        <taxon>Actinomycetes</taxon>
        <taxon>Kitasatosporales</taxon>
        <taxon>Streptomycetaceae</taxon>
        <taxon>Streptomyces</taxon>
    </lineage>
</organism>
<gene>
    <name evidence="2" type="ORF">G3I38_32600</name>
</gene>
<name>A0A6G3UC51_9ACTN</name>
<protein>
    <submittedName>
        <fullName evidence="2">Uncharacterized protein</fullName>
    </submittedName>
</protein>
<evidence type="ECO:0000256" key="1">
    <source>
        <dbReference type="SAM" id="MobiDB-lite"/>
    </source>
</evidence>